<evidence type="ECO:0000313" key="1">
    <source>
        <dbReference type="EMBL" id="QSX32480.1"/>
    </source>
</evidence>
<dbReference type="EMBL" id="CP071503">
    <property type="protein sequence ID" value="QSX32480.1"/>
    <property type="molecule type" value="Genomic_DNA"/>
</dbReference>
<keyword evidence="2" id="KW-1185">Reference proteome</keyword>
<sequence>MKTYYGLQYQADALVMAKNICAVLGFGKYGTASEMIVETACAETQLGTYKDTTPNNGHGLCQHDKIGIVDVQERTKDDAKAAIKDVFGYDIELTKPEDLDSDPKLSLIFCRLTYRLRPEHIPSTYLNRAHYWKSFYNKTGAGTPEHYIESVERWLTDPEVITFKGERRHV</sequence>
<accession>A0ABX7QP16</accession>
<gene>
    <name evidence="1" type="ORF">JYB87_11960</name>
</gene>
<evidence type="ECO:0000313" key="2">
    <source>
        <dbReference type="Proteomes" id="UP000662770"/>
    </source>
</evidence>
<proteinExistence type="predicted"/>
<dbReference type="RefSeq" id="WP_207353723.1">
    <property type="nucleotide sequence ID" value="NZ_CP071503.1"/>
</dbReference>
<dbReference type="Proteomes" id="UP000662770">
    <property type="component" value="Chromosome"/>
</dbReference>
<organism evidence="1 2">
    <name type="scientific">Shewanella avicenniae</name>
    <dbReference type="NCBI Taxonomy" id="2814294"/>
    <lineage>
        <taxon>Bacteria</taxon>
        <taxon>Pseudomonadati</taxon>
        <taxon>Pseudomonadota</taxon>
        <taxon>Gammaproteobacteria</taxon>
        <taxon>Alteromonadales</taxon>
        <taxon>Shewanellaceae</taxon>
        <taxon>Shewanella</taxon>
    </lineage>
</organism>
<name>A0ABX7QP16_9GAMM</name>
<protein>
    <submittedName>
        <fullName evidence="1">Uncharacterized protein</fullName>
    </submittedName>
</protein>
<reference evidence="1 2" key="1">
    <citation type="submission" date="2021-03" db="EMBL/GenBank/DDBJ databases">
        <title>Novel species identification of genus Shewanella.</title>
        <authorList>
            <person name="Liu G."/>
            <person name="Zhang Q."/>
        </authorList>
    </citation>
    <scope>NUCLEOTIDE SEQUENCE [LARGE SCALE GENOMIC DNA]</scope>
    <source>
        <strain evidence="1 2">FJAT-51800</strain>
    </source>
</reference>